<dbReference type="SMART" id="SM00650">
    <property type="entry name" value="rADc"/>
    <property type="match status" value="1"/>
</dbReference>
<feature type="binding site" evidence="5">
    <location>
        <position position="1"/>
    </location>
    <ligand>
        <name>S-adenosyl-L-methionine</name>
        <dbReference type="ChEBI" id="CHEBI:59789"/>
    </ligand>
</feature>
<feature type="binding site" evidence="5">
    <location>
        <position position="51"/>
    </location>
    <ligand>
        <name>S-adenosyl-L-methionine</name>
        <dbReference type="ChEBI" id="CHEBI:59789"/>
    </ligand>
</feature>
<dbReference type="Pfam" id="PF00398">
    <property type="entry name" value="RrnaAD"/>
    <property type="match status" value="1"/>
</dbReference>
<feature type="domain" description="Ribosomal RNA adenine methylase transferase N-terminal" evidence="7">
    <location>
        <begin position="1"/>
        <end position="131"/>
    </location>
</feature>
<keyword evidence="6" id="KW-0698">rRNA processing</keyword>
<dbReference type="InterPro" id="IPR020598">
    <property type="entry name" value="rRNA_Ade_methylase_Trfase_N"/>
</dbReference>
<evidence type="ECO:0000256" key="1">
    <source>
        <dbReference type="ARBA" id="ARBA00022603"/>
    </source>
</evidence>
<evidence type="ECO:0000256" key="2">
    <source>
        <dbReference type="ARBA" id="ARBA00022679"/>
    </source>
</evidence>
<dbReference type="PANTHER" id="PTHR11727">
    <property type="entry name" value="DIMETHYLADENOSINE TRANSFERASE"/>
    <property type="match status" value="1"/>
</dbReference>
<accession>A0A1D6QTJ8</accession>
<dbReference type="InterPro" id="IPR029063">
    <property type="entry name" value="SAM-dependent_MTases_sf"/>
</dbReference>
<comment type="caution">
    <text evidence="5">Lacks conserved residue(s) required for the propagation of feature annotation.</text>
</comment>
<dbReference type="InterPro" id="IPR001737">
    <property type="entry name" value="KsgA/Erm"/>
</dbReference>
<dbReference type="PANTHER" id="PTHR11727:SF27">
    <property type="entry name" value="RIBOSOMAL RNA SMALL SUBUNIT METHYLTRANSFERASE, CHLOROPLASTIC"/>
    <property type="match status" value="1"/>
</dbReference>
<dbReference type="ExpressionAtlas" id="A0A1D6QTJ8">
    <property type="expression patterns" value="baseline and differential"/>
</dbReference>
<keyword evidence="1 5" id="KW-0489">Methyltransferase</keyword>
<dbReference type="GO" id="GO:0003723">
    <property type="term" value="F:RNA binding"/>
    <property type="evidence" value="ECO:0007669"/>
    <property type="project" value="UniProtKB-UniRule"/>
</dbReference>
<dbReference type="AlphaFoldDB" id="A0A1D6QTJ8"/>
<keyword evidence="3 5" id="KW-0949">S-adenosyl-L-methionine</keyword>
<name>A0A1D6QTJ8_MAIZE</name>
<evidence type="ECO:0000256" key="4">
    <source>
        <dbReference type="ARBA" id="ARBA00022884"/>
    </source>
</evidence>
<keyword evidence="4 5" id="KW-0694">RNA-binding</keyword>
<evidence type="ECO:0000256" key="3">
    <source>
        <dbReference type="ARBA" id="ARBA00022691"/>
    </source>
</evidence>
<proteinExistence type="inferred from homology"/>
<keyword evidence="2 5" id="KW-0808">Transferase</keyword>
<evidence type="ECO:0000313" key="8">
    <source>
        <dbReference type="EMBL" id="AQK60755.1"/>
    </source>
</evidence>
<sequence>MATLVKDRFGSTEQLKVIEEDITKFHIRSHFLPFMKEKYGATKKLAKVASNLPFNVSTEVVKLLLPMGDVFSVVVLMLQDETAVRLADASIQSPEYRSINVFVDFYSEPEYKFRVDRENFFPRPKVIYFLHVCLSLGNNILLFPSGFGFKSILFLANSIRRLMVLLSASN</sequence>
<gene>
    <name evidence="8" type="ORF">ZEAMMB73_Zm00001d053927</name>
</gene>
<evidence type="ECO:0000259" key="7">
    <source>
        <dbReference type="SMART" id="SM00650"/>
    </source>
</evidence>
<dbReference type="EMBL" id="CM000780">
    <property type="protein sequence ID" value="AQK60755.1"/>
    <property type="molecule type" value="Genomic_DNA"/>
</dbReference>
<reference evidence="8" key="1">
    <citation type="submission" date="2015-12" db="EMBL/GenBank/DDBJ databases">
        <title>Update maize B73 reference genome by single molecule sequencing technologies.</title>
        <authorList>
            <consortium name="Maize Genome Sequencing Project"/>
            <person name="Ware D."/>
        </authorList>
    </citation>
    <scope>NUCLEOTIDE SEQUENCE</scope>
    <source>
        <tissue evidence="8">Seedling</tissue>
    </source>
</reference>
<protein>
    <recommendedName>
        <fullName evidence="6">rRNA adenine N(6)-methyltransferase</fullName>
        <ecNumber evidence="6">2.1.1.-</ecNumber>
    </recommendedName>
</protein>
<evidence type="ECO:0000256" key="6">
    <source>
        <dbReference type="RuleBase" id="RU362106"/>
    </source>
</evidence>
<dbReference type="PROSITE" id="PS51689">
    <property type="entry name" value="SAM_RNA_A_N6_MT"/>
    <property type="match status" value="1"/>
</dbReference>
<dbReference type="EC" id="2.1.1.-" evidence="6"/>
<evidence type="ECO:0000256" key="5">
    <source>
        <dbReference type="PROSITE-ProRule" id="PRU01026"/>
    </source>
</evidence>
<dbReference type="Gene3D" id="3.40.50.150">
    <property type="entry name" value="Vaccinia Virus protein VP39"/>
    <property type="match status" value="1"/>
</dbReference>
<dbReference type="GO" id="GO:0000179">
    <property type="term" value="F:rRNA (adenine-N6,N6-)-dimethyltransferase activity"/>
    <property type="evidence" value="ECO:0007669"/>
    <property type="project" value="UniProtKB-UniRule"/>
</dbReference>
<comment type="similarity">
    <text evidence="5 6">Belongs to the class I-like SAM-binding methyltransferase superfamily. rRNA adenine N(6)-methyltransferase family.</text>
</comment>
<organism evidence="8">
    <name type="scientific">Zea mays</name>
    <name type="common">Maize</name>
    <dbReference type="NCBI Taxonomy" id="4577"/>
    <lineage>
        <taxon>Eukaryota</taxon>
        <taxon>Viridiplantae</taxon>
        <taxon>Streptophyta</taxon>
        <taxon>Embryophyta</taxon>
        <taxon>Tracheophyta</taxon>
        <taxon>Spermatophyta</taxon>
        <taxon>Magnoliopsida</taxon>
        <taxon>Liliopsida</taxon>
        <taxon>Poales</taxon>
        <taxon>Poaceae</taxon>
        <taxon>PACMAD clade</taxon>
        <taxon>Panicoideae</taxon>
        <taxon>Andropogonodae</taxon>
        <taxon>Andropogoneae</taxon>
        <taxon>Tripsacinae</taxon>
        <taxon>Zea</taxon>
    </lineage>
</organism>
<dbReference type="SUPFAM" id="SSF53335">
    <property type="entry name" value="S-adenosyl-L-methionine-dependent methyltransferases"/>
    <property type="match status" value="1"/>
</dbReference>
<feature type="binding site" evidence="5">
    <location>
        <position position="21"/>
    </location>
    <ligand>
        <name>S-adenosyl-L-methionine</name>
        <dbReference type="ChEBI" id="CHEBI:59789"/>
    </ligand>
</feature>